<name>A0A395NAZ9_TRIAR</name>
<evidence type="ECO:0000313" key="2">
    <source>
        <dbReference type="Proteomes" id="UP000266272"/>
    </source>
</evidence>
<comment type="caution">
    <text evidence="1">The sequence shown here is derived from an EMBL/GenBank/DDBJ whole genome shotgun (WGS) entry which is preliminary data.</text>
</comment>
<keyword evidence="2" id="KW-1185">Reference proteome</keyword>
<organism evidence="1 2">
    <name type="scientific">Trichoderma arundinaceum</name>
    <dbReference type="NCBI Taxonomy" id="490622"/>
    <lineage>
        <taxon>Eukaryota</taxon>
        <taxon>Fungi</taxon>
        <taxon>Dikarya</taxon>
        <taxon>Ascomycota</taxon>
        <taxon>Pezizomycotina</taxon>
        <taxon>Sordariomycetes</taxon>
        <taxon>Hypocreomycetidae</taxon>
        <taxon>Hypocreales</taxon>
        <taxon>Hypocreaceae</taxon>
        <taxon>Trichoderma</taxon>
    </lineage>
</organism>
<gene>
    <name evidence="1" type="ORF">TARUN_8972</name>
</gene>
<dbReference type="STRING" id="490622.A0A395NAZ9"/>
<reference evidence="1 2" key="1">
    <citation type="journal article" date="2018" name="PLoS Pathog.">
        <title>Evolution of structural diversity of trichothecenes, a family of toxins produced by plant pathogenic and entomopathogenic fungi.</title>
        <authorList>
            <person name="Proctor R.H."/>
            <person name="McCormick S.P."/>
            <person name="Kim H.S."/>
            <person name="Cardoza R.E."/>
            <person name="Stanley A.M."/>
            <person name="Lindo L."/>
            <person name="Kelly A."/>
            <person name="Brown D.W."/>
            <person name="Lee T."/>
            <person name="Vaughan M.M."/>
            <person name="Alexander N.J."/>
            <person name="Busman M."/>
            <person name="Gutierrez S."/>
        </authorList>
    </citation>
    <scope>NUCLEOTIDE SEQUENCE [LARGE SCALE GENOMIC DNA]</scope>
    <source>
        <strain evidence="1 2">IBT 40837</strain>
    </source>
</reference>
<dbReference type="Proteomes" id="UP000266272">
    <property type="component" value="Unassembled WGS sequence"/>
</dbReference>
<dbReference type="OrthoDB" id="5301473at2759"/>
<proteinExistence type="predicted"/>
<evidence type="ECO:0000313" key="1">
    <source>
        <dbReference type="EMBL" id="RFU73280.1"/>
    </source>
</evidence>
<protein>
    <submittedName>
        <fullName evidence="1">Tpr repeat-containing</fullName>
    </submittedName>
</protein>
<accession>A0A395NAZ9</accession>
<dbReference type="AlphaFoldDB" id="A0A395NAZ9"/>
<dbReference type="EMBL" id="PXOA01000672">
    <property type="protein sequence ID" value="RFU73280.1"/>
    <property type="molecule type" value="Genomic_DNA"/>
</dbReference>
<sequence length="230" mass="25813">MDVVYVRSHATRPQAVAGAEAGDPTTTTATRRAWQVTIQVNKQPEVPATITDPFLEAEYKLVFEDYLRNSDRQHWSLQSLEREENGTDDISRAEDRIQAYGETLLSQLGLTRPRVLRAGVTETQLVIVEHHDSSVEEEPNRAGGIHCLAWELLESVRAQLMPNLRLRVTRVSEFAGRPSRPLGPPRSLSSVQVNLNSAFHVLLVIARDFSRTGAERDPEPDLAQWPLMSV</sequence>